<proteinExistence type="predicted"/>
<dbReference type="InterPro" id="IPR005331">
    <property type="entry name" value="Sulfotransferase"/>
</dbReference>
<sequence>MGTEFMEPGRMPLQALPSAIPMSIMMFNVFTWSCLSCAVVTTRRSKFTALRSAVCFFAGMAIVFFVLRIAFFWDVPKLVVQEIQPIYMPGIDIVLFNEKVRAIGKLDYWTPKALDQDAMRWVLAASEMLQDTCNMTYFESIKGRLIQAGEEYCHIAHRNSSSRLRDISCFGLCSTLSEIPEFTFTHPDGHTFISPDKRIAYYPIPKVASSILRSSFIEMSRQQLGTRPPALDHANKENDTDLLCKPQDDFIEQWANVPCDTVSYAAVRDPLTRFASGYREVCDYGRLQDDLRAWGFRVTQEVGQNPVCPNIPALAPTPPPTMKTDPSGRPTTVTDANAESEGDGVRDRSQRTDFQDANKAWSHAHAQMERVVRSMACSDWNEHLVPQSTILRPALGGVTRQRLMRNETSLQSHNESTFGTSKQHSFTGLLEPSDSCTSKIGYILPISDLEDLGHVLNETFHVSPVRSKKRMNMRGGWPQPESLEQALSNEGKKLWCLIHLEDYLRFSEFFCPPSWCQHFRWVGMSREDFGRVFHENNCTTNNDYS</sequence>
<feature type="transmembrane region" description="Helical" evidence="2">
    <location>
        <begin position="53"/>
        <end position="73"/>
    </location>
</feature>
<reference evidence="3" key="1">
    <citation type="submission" date="2021-01" db="EMBL/GenBank/DDBJ databases">
        <authorList>
            <person name="Corre E."/>
            <person name="Pelletier E."/>
            <person name="Niang G."/>
            <person name="Scheremetjew M."/>
            <person name="Finn R."/>
            <person name="Kale V."/>
            <person name="Holt S."/>
            <person name="Cochrane G."/>
            <person name="Meng A."/>
            <person name="Brown T."/>
            <person name="Cohen L."/>
        </authorList>
    </citation>
    <scope>NUCLEOTIDE SEQUENCE</scope>
    <source>
        <strain evidence="3">CCMP622</strain>
    </source>
</reference>
<dbReference type="AlphaFoldDB" id="A0A7S2XHP4"/>
<dbReference type="GO" id="GO:0016020">
    <property type="term" value="C:membrane"/>
    <property type="evidence" value="ECO:0007669"/>
    <property type="project" value="InterPro"/>
</dbReference>
<evidence type="ECO:0000256" key="2">
    <source>
        <dbReference type="SAM" id="Phobius"/>
    </source>
</evidence>
<dbReference type="GO" id="GO:0008146">
    <property type="term" value="F:sulfotransferase activity"/>
    <property type="evidence" value="ECO:0007669"/>
    <property type="project" value="InterPro"/>
</dbReference>
<keyword evidence="2" id="KW-1133">Transmembrane helix</keyword>
<protein>
    <submittedName>
        <fullName evidence="3">Uncharacterized protein</fullName>
    </submittedName>
</protein>
<evidence type="ECO:0000313" key="3">
    <source>
        <dbReference type="EMBL" id="CAD9778494.1"/>
    </source>
</evidence>
<keyword evidence="2" id="KW-0812">Transmembrane</keyword>
<accession>A0A7S2XHP4</accession>
<feature type="transmembrane region" description="Helical" evidence="2">
    <location>
        <begin position="20"/>
        <end position="41"/>
    </location>
</feature>
<organism evidence="3">
    <name type="scientific">Lotharella oceanica</name>
    <dbReference type="NCBI Taxonomy" id="641309"/>
    <lineage>
        <taxon>Eukaryota</taxon>
        <taxon>Sar</taxon>
        <taxon>Rhizaria</taxon>
        <taxon>Cercozoa</taxon>
        <taxon>Chlorarachniophyceae</taxon>
        <taxon>Lotharella</taxon>
    </lineage>
</organism>
<keyword evidence="2" id="KW-0472">Membrane</keyword>
<feature type="region of interest" description="Disordered" evidence="1">
    <location>
        <begin position="308"/>
        <end position="351"/>
    </location>
</feature>
<evidence type="ECO:0000256" key="1">
    <source>
        <dbReference type="SAM" id="MobiDB-lite"/>
    </source>
</evidence>
<gene>
    <name evidence="3" type="ORF">LSP00402_LOCUS22510</name>
</gene>
<name>A0A7S2XHP4_9EUKA</name>
<dbReference type="EMBL" id="HBHP01036556">
    <property type="protein sequence ID" value="CAD9778494.1"/>
    <property type="molecule type" value="Transcribed_RNA"/>
</dbReference>
<dbReference type="Pfam" id="PF03567">
    <property type="entry name" value="Sulfotransfer_2"/>
    <property type="match status" value="1"/>
</dbReference>